<evidence type="ECO:0000313" key="3">
    <source>
        <dbReference type="Proteomes" id="UP001204445"/>
    </source>
</evidence>
<comment type="caution">
    <text evidence="2">The sequence shown here is derived from an EMBL/GenBank/DDBJ whole genome shotgun (WGS) entry which is preliminary data.</text>
</comment>
<sequence length="84" mass="9244">MIATDSLTPLSSAELNEADELSQSDRPDAALYQELDKEAYETLAAEITKSEQALAQCRELALTQGKVLVFQRDLLMQQIQTDAG</sequence>
<dbReference type="Proteomes" id="UP001204445">
    <property type="component" value="Unassembled WGS sequence"/>
</dbReference>
<keyword evidence="3" id="KW-1185">Reference proteome</keyword>
<dbReference type="EMBL" id="JANUCT010000001">
    <property type="protein sequence ID" value="MCS3902041.1"/>
    <property type="molecule type" value="Genomic_DNA"/>
</dbReference>
<evidence type="ECO:0000256" key="1">
    <source>
        <dbReference type="SAM" id="MobiDB-lite"/>
    </source>
</evidence>
<gene>
    <name evidence="2" type="ORF">J2T55_000033</name>
</gene>
<proteinExistence type="predicted"/>
<reference evidence="2" key="1">
    <citation type="submission" date="2022-08" db="EMBL/GenBank/DDBJ databases">
        <title>Genomic Encyclopedia of Type Strains, Phase III (KMG-III): the genomes of soil and plant-associated and newly described type strains.</title>
        <authorList>
            <person name="Whitman W."/>
        </authorList>
    </citation>
    <scope>NUCLEOTIDE SEQUENCE</scope>
    <source>
        <strain evidence="2">HMT 1</strain>
    </source>
</reference>
<name>A0AAE3HJ28_9GAMM</name>
<protein>
    <submittedName>
        <fullName evidence="2">Skp family chaperone for outer membrane proteins</fullName>
    </submittedName>
</protein>
<dbReference type="AlphaFoldDB" id="A0AAE3HJ28"/>
<evidence type="ECO:0000313" key="2">
    <source>
        <dbReference type="EMBL" id="MCS3902041.1"/>
    </source>
</evidence>
<dbReference type="RefSeq" id="WP_259053290.1">
    <property type="nucleotide sequence ID" value="NZ_JANUCT010000001.1"/>
</dbReference>
<feature type="region of interest" description="Disordered" evidence="1">
    <location>
        <begin position="1"/>
        <end position="26"/>
    </location>
</feature>
<feature type="compositionally biased region" description="Polar residues" evidence="1">
    <location>
        <begin position="1"/>
        <end position="14"/>
    </location>
</feature>
<organism evidence="2 3">
    <name type="scientific">Methylohalomonas lacus</name>
    <dbReference type="NCBI Taxonomy" id="398773"/>
    <lineage>
        <taxon>Bacteria</taxon>
        <taxon>Pseudomonadati</taxon>
        <taxon>Pseudomonadota</taxon>
        <taxon>Gammaproteobacteria</taxon>
        <taxon>Methylohalomonadales</taxon>
        <taxon>Methylohalomonadaceae</taxon>
        <taxon>Methylohalomonas</taxon>
    </lineage>
</organism>
<accession>A0AAE3HJ28</accession>